<evidence type="ECO:0000256" key="1">
    <source>
        <dbReference type="SAM" id="MobiDB-lite"/>
    </source>
</evidence>
<keyword evidence="3" id="KW-1185">Reference proteome</keyword>
<dbReference type="AlphaFoldDB" id="A0A4C1SAH8"/>
<proteinExistence type="predicted"/>
<protein>
    <submittedName>
        <fullName evidence="2">FAS-associated factor 1</fullName>
    </submittedName>
</protein>
<dbReference type="STRING" id="151549.A0A4C1SAH8"/>
<reference evidence="2 3" key="1">
    <citation type="journal article" date="2019" name="Commun. Biol.">
        <title>The bagworm genome reveals a unique fibroin gene that provides high tensile strength.</title>
        <authorList>
            <person name="Kono N."/>
            <person name="Nakamura H."/>
            <person name="Ohtoshi R."/>
            <person name="Tomita M."/>
            <person name="Numata K."/>
            <person name="Arakawa K."/>
        </authorList>
    </citation>
    <scope>NUCLEOTIDE SEQUENCE [LARGE SCALE GENOMIC DNA]</scope>
</reference>
<evidence type="ECO:0000313" key="3">
    <source>
        <dbReference type="Proteomes" id="UP000299102"/>
    </source>
</evidence>
<comment type="caution">
    <text evidence="2">The sequence shown here is derived from an EMBL/GenBank/DDBJ whole genome shotgun (WGS) entry which is preliminary data.</text>
</comment>
<accession>A0A4C1SAH8</accession>
<dbReference type="Proteomes" id="UP000299102">
    <property type="component" value="Unassembled WGS sequence"/>
</dbReference>
<name>A0A4C1SAH8_EUMVA</name>
<gene>
    <name evidence="2" type="primary">FAF1</name>
    <name evidence="2" type="ORF">EVAR_73454_1</name>
</gene>
<evidence type="ECO:0000313" key="2">
    <source>
        <dbReference type="EMBL" id="GBO98855.1"/>
    </source>
</evidence>
<dbReference type="EMBL" id="BGZK01006451">
    <property type="protein sequence ID" value="GBO98855.1"/>
    <property type="molecule type" value="Genomic_DNA"/>
</dbReference>
<feature type="region of interest" description="Disordered" evidence="1">
    <location>
        <begin position="44"/>
        <end position="69"/>
    </location>
</feature>
<organism evidence="2 3">
    <name type="scientific">Eumeta variegata</name>
    <name type="common">Bagworm moth</name>
    <name type="synonym">Eumeta japonica</name>
    <dbReference type="NCBI Taxonomy" id="151549"/>
    <lineage>
        <taxon>Eukaryota</taxon>
        <taxon>Metazoa</taxon>
        <taxon>Ecdysozoa</taxon>
        <taxon>Arthropoda</taxon>
        <taxon>Hexapoda</taxon>
        <taxon>Insecta</taxon>
        <taxon>Pterygota</taxon>
        <taxon>Neoptera</taxon>
        <taxon>Endopterygota</taxon>
        <taxon>Lepidoptera</taxon>
        <taxon>Glossata</taxon>
        <taxon>Ditrysia</taxon>
        <taxon>Tineoidea</taxon>
        <taxon>Psychidae</taxon>
        <taxon>Oiketicinae</taxon>
        <taxon>Eumeta</taxon>
    </lineage>
</organism>
<sequence>MYNEHLQVEIAEEDARAARDQVKAEQDMAYQETLQADIAKEAAKRQKEADLAAERQRLDSAKAEEDARRESIRLVAEQSLPKEPTETESNITKFVYVNQPVTF</sequence>